<dbReference type="GO" id="GO:0005524">
    <property type="term" value="F:ATP binding"/>
    <property type="evidence" value="ECO:0007669"/>
    <property type="project" value="InterPro"/>
</dbReference>
<feature type="domain" description="Protein kinase" evidence="1">
    <location>
        <begin position="1"/>
        <end position="118"/>
    </location>
</feature>
<accession>A0A3M6TS88</accession>
<dbReference type="Pfam" id="PF00069">
    <property type="entry name" value="Pkinase"/>
    <property type="match status" value="1"/>
</dbReference>
<dbReference type="InterPro" id="IPR000719">
    <property type="entry name" value="Prot_kinase_dom"/>
</dbReference>
<protein>
    <recommendedName>
        <fullName evidence="1">Protein kinase domain-containing protein</fullName>
    </recommendedName>
</protein>
<dbReference type="AlphaFoldDB" id="A0A3M6TS88"/>
<comment type="caution">
    <text evidence="2">The sequence shown here is derived from an EMBL/GenBank/DDBJ whole genome shotgun (WGS) entry which is preliminary data.</text>
</comment>
<dbReference type="GO" id="GO:0004672">
    <property type="term" value="F:protein kinase activity"/>
    <property type="evidence" value="ECO:0007669"/>
    <property type="project" value="InterPro"/>
</dbReference>
<keyword evidence="3" id="KW-1185">Reference proteome</keyword>
<dbReference type="SUPFAM" id="SSF56112">
    <property type="entry name" value="Protein kinase-like (PK-like)"/>
    <property type="match status" value="1"/>
</dbReference>
<proteinExistence type="predicted"/>
<dbReference type="InterPro" id="IPR011009">
    <property type="entry name" value="Kinase-like_dom_sf"/>
</dbReference>
<dbReference type="PROSITE" id="PS50011">
    <property type="entry name" value="PROTEIN_KINASE_DOM"/>
    <property type="match status" value="1"/>
</dbReference>
<dbReference type="EMBL" id="RCHS01003049">
    <property type="protein sequence ID" value="RMX44114.1"/>
    <property type="molecule type" value="Genomic_DNA"/>
</dbReference>
<sequence>MVALTKKFINKFQYKKKLKDLLSSVNAPSNHTSFPMLKILNALSYVQQQGYVHCELKLDNLTFCFVTLTTDNKVKLFDVRVIKQEKEIWGALCGSHLEMAPEVLAGEIFDKMVDTCCF</sequence>
<gene>
    <name evidence="2" type="ORF">pdam_00002459</name>
</gene>
<dbReference type="Proteomes" id="UP000275408">
    <property type="component" value="Unassembled WGS sequence"/>
</dbReference>
<evidence type="ECO:0000259" key="1">
    <source>
        <dbReference type="PROSITE" id="PS50011"/>
    </source>
</evidence>
<evidence type="ECO:0000313" key="3">
    <source>
        <dbReference type="Proteomes" id="UP000275408"/>
    </source>
</evidence>
<reference evidence="2 3" key="1">
    <citation type="journal article" date="2018" name="Sci. Rep.">
        <title>Comparative analysis of the Pocillopora damicornis genome highlights role of immune system in coral evolution.</title>
        <authorList>
            <person name="Cunning R."/>
            <person name="Bay R.A."/>
            <person name="Gillette P."/>
            <person name="Baker A.C."/>
            <person name="Traylor-Knowles N."/>
        </authorList>
    </citation>
    <scope>NUCLEOTIDE SEQUENCE [LARGE SCALE GENOMIC DNA]</scope>
    <source>
        <strain evidence="2">RSMAS</strain>
        <tissue evidence="2">Whole animal</tissue>
    </source>
</reference>
<evidence type="ECO:0000313" key="2">
    <source>
        <dbReference type="EMBL" id="RMX44114.1"/>
    </source>
</evidence>
<name>A0A3M6TS88_POCDA</name>
<dbReference type="PANTHER" id="PTHR26392">
    <property type="entry name" value="MITOGEN-ACTIVATED PROTEIN KINASE KINASE KINASE 7-RELATED"/>
    <property type="match status" value="1"/>
</dbReference>
<dbReference type="PANTHER" id="PTHR26392:SF92">
    <property type="entry name" value="PROTEIN KINASE DOMAIN-CONTAINING PROTEIN"/>
    <property type="match status" value="1"/>
</dbReference>
<organism evidence="2 3">
    <name type="scientific">Pocillopora damicornis</name>
    <name type="common">Cauliflower coral</name>
    <name type="synonym">Millepora damicornis</name>
    <dbReference type="NCBI Taxonomy" id="46731"/>
    <lineage>
        <taxon>Eukaryota</taxon>
        <taxon>Metazoa</taxon>
        <taxon>Cnidaria</taxon>
        <taxon>Anthozoa</taxon>
        <taxon>Hexacorallia</taxon>
        <taxon>Scleractinia</taxon>
        <taxon>Astrocoeniina</taxon>
        <taxon>Pocilloporidae</taxon>
        <taxon>Pocillopora</taxon>
    </lineage>
</organism>
<dbReference type="Gene3D" id="1.10.510.10">
    <property type="entry name" value="Transferase(Phosphotransferase) domain 1"/>
    <property type="match status" value="1"/>
</dbReference>